<comment type="catalytic activity">
    <reaction evidence="14 15">
        <text>pyruvate + ATP = phosphoenolpyruvate + ADP + H(+)</text>
        <dbReference type="Rhea" id="RHEA:18157"/>
        <dbReference type="ChEBI" id="CHEBI:15361"/>
        <dbReference type="ChEBI" id="CHEBI:15378"/>
        <dbReference type="ChEBI" id="CHEBI:30616"/>
        <dbReference type="ChEBI" id="CHEBI:58702"/>
        <dbReference type="ChEBI" id="CHEBI:456216"/>
        <dbReference type="EC" id="2.7.1.40"/>
    </reaction>
</comment>
<dbReference type="NCBIfam" id="TIGR01064">
    <property type="entry name" value="pyruv_kin"/>
    <property type="match status" value="1"/>
</dbReference>
<keyword evidence="9 15" id="KW-0418">Kinase</keyword>
<keyword evidence="7" id="KW-0479">Metal-binding</keyword>
<dbReference type="InterPro" id="IPR011037">
    <property type="entry name" value="Pyrv_Knase-like_insert_dom_sf"/>
</dbReference>
<proteinExistence type="inferred from homology"/>
<dbReference type="AlphaFoldDB" id="A0AAD5X5Z8"/>
<dbReference type="InterPro" id="IPR015806">
    <property type="entry name" value="Pyrv_Knase_insert_dom_sf"/>
</dbReference>
<evidence type="ECO:0000256" key="3">
    <source>
        <dbReference type="ARBA" id="ARBA00004997"/>
    </source>
</evidence>
<feature type="domain" description="Pyruvate kinase barrel" evidence="16">
    <location>
        <begin position="16"/>
        <end position="339"/>
    </location>
</feature>
<evidence type="ECO:0000256" key="4">
    <source>
        <dbReference type="ARBA" id="ARBA00008663"/>
    </source>
</evidence>
<dbReference type="Proteomes" id="UP001212841">
    <property type="component" value="Unassembled WGS sequence"/>
</dbReference>
<keyword evidence="13" id="KW-0670">Pyruvate</keyword>
<keyword evidence="19" id="KW-1185">Reference proteome</keyword>
<keyword evidence="10" id="KW-0067">ATP-binding</keyword>
<comment type="caution">
    <text evidence="18">The sequence shown here is derived from an EMBL/GenBank/DDBJ whole genome shotgun (WGS) entry which is preliminary data.</text>
</comment>
<dbReference type="GO" id="GO:0005524">
    <property type="term" value="F:ATP binding"/>
    <property type="evidence" value="ECO:0007669"/>
    <property type="project" value="UniProtKB-KW"/>
</dbReference>
<keyword evidence="8" id="KW-0547">Nucleotide-binding</keyword>
<evidence type="ECO:0000256" key="13">
    <source>
        <dbReference type="ARBA" id="ARBA00023317"/>
    </source>
</evidence>
<comment type="pathway">
    <text evidence="3 15">Carbohydrate degradation; glycolysis; pyruvate from D-glyceraldehyde 3-phosphate: step 5/5.</text>
</comment>
<protein>
    <recommendedName>
        <fullName evidence="5 15">Pyruvate kinase</fullName>
        <ecNumber evidence="5 15">2.7.1.40</ecNumber>
    </recommendedName>
</protein>
<dbReference type="SUPFAM" id="SSF52935">
    <property type="entry name" value="PK C-terminal domain-like"/>
    <property type="match status" value="1"/>
</dbReference>
<dbReference type="FunFam" id="3.20.20.60:FF:000001">
    <property type="entry name" value="Pyruvate kinase"/>
    <property type="match status" value="1"/>
</dbReference>
<dbReference type="Pfam" id="PF02887">
    <property type="entry name" value="PK_C"/>
    <property type="match status" value="1"/>
</dbReference>
<dbReference type="GO" id="GO:0030955">
    <property type="term" value="F:potassium ion binding"/>
    <property type="evidence" value="ECO:0007669"/>
    <property type="project" value="InterPro"/>
</dbReference>
<dbReference type="SUPFAM" id="SSF50800">
    <property type="entry name" value="PK beta-barrel domain-like"/>
    <property type="match status" value="1"/>
</dbReference>
<evidence type="ECO:0000256" key="10">
    <source>
        <dbReference type="ARBA" id="ARBA00022840"/>
    </source>
</evidence>
<dbReference type="Gene3D" id="3.20.20.60">
    <property type="entry name" value="Phosphoenolpyruvate-binding domains"/>
    <property type="match status" value="1"/>
</dbReference>
<dbReference type="InterPro" id="IPR036918">
    <property type="entry name" value="Pyrv_Knase_C_sf"/>
</dbReference>
<dbReference type="GO" id="GO:0000287">
    <property type="term" value="F:magnesium ion binding"/>
    <property type="evidence" value="ECO:0007669"/>
    <property type="project" value="InterPro"/>
</dbReference>
<keyword evidence="6 15" id="KW-0808">Transferase</keyword>
<evidence type="ECO:0000259" key="17">
    <source>
        <dbReference type="Pfam" id="PF02887"/>
    </source>
</evidence>
<dbReference type="PROSITE" id="PS00110">
    <property type="entry name" value="PYRUVATE_KINASE"/>
    <property type="match status" value="1"/>
</dbReference>
<evidence type="ECO:0000256" key="1">
    <source>
        <dbReference type="ARBA" id="ARBA00001946"/>
    </source>
</evidence>
<dbReference type="InterPro" id="IPR015813">
    <property type="entry name" value="Pyrv/PenolPyrv_kinase-like_dom"/>
</dbReference>
<evidence type="ECO:0000256" key="7">
    <source>
        <dbReference type="ARBA" id="ARBA00022723"/>
    </source>
</evidence>
<dbReference type="NCBIfam" id="NF004491">
    <property type="entry name" value="PRK05826.1"/>
    <property type="match status" value="1"/>
</dbReference>
<dbReference type="GO" id="GO:0004743">
    <property type="term" value="F:pyruvate kinase activity"/>
    <property type="evidence" value="ECO:0007669"/>
    <property type="project" value="UniProtKB-EC"/>
</dbReference>
<dbReference type="InterPro" id="IPR001697">
    <property type="entry name" value="Pyr_Knase"/>
</dbReference>
<sequence length="501" mass="54048">MADDSHYISERGVQIKSKIICTIGPKTQSVENLGKLVEAGMNVMRMNFSHGSHEYHAKTVENIRTYLATQKSPRTVAILLDTKGPEIRSGKLVGGVDKKLKAGSTFTFHNDQSRLGDETQVSTSYSSLAASVKAGDRILVDDGLIGMVVQSVNATTGEVVCTVENDGLLGETKGVNLPGIEVDLPAITEKDAGDIRFGVEQGVDFIAASFIRKASDVREIRKLIEGTGIQIISKIENQEGLENFDEILAESDGIMVARGDLGVEIPVEQVARYQKMMIRKCNAAGKHVVTATQMLESMIVNPRPTRAEATDVANAVLDGSDCVMLSGETAKGSFPVLAVEMMARICREAEIDINYSELYPALRRQVRLPISVSEAVASSAVKTSWDVHAALIIVLTQTGNTARAIAKYRPIAPVLAVTPNAQVARQCQVLRGIYPLLVDSMEGTEAIIHKAMMWGVKLGMAQRGDPVVVTSGVMEGTPGSTNIMRVLKVVDDSNVPTEWVQ</sequence>
<dbReference type="FunFam" id="2.40.33.10:FF:000001">
    <property type="entry name" value="Pyruvate kinase"/>
    <property type="match status" value="1"/>
</dbReference>
<dbReference type="InterPro" id="IPR015793">
    <property type="entry name" value="Pyrv_Knase_brl"/>
</dbReference>
<reference evidence="18" key="1">
    <citation type="submission" date="2020-05" db="EMBL/GenBank/DDBJ databases">
        <title>Phylogenomic resolution of chytrid fungi.</title>
        <authorList>
            <person name="Stajich J.E."/>
            <person name="Amses K."/>
            <person name="Simmons R."/>
            <person name="Seto K."/>
            <person name="Myers J."/>
            <person name="Bonds A."/>
            <person name="Quandt C.A."/>
            <person name="Barry K."/>
            <person name="Liu P."/>
            <person name="Grigoriev I."/>
            <person name="Longcore J.E."/>
            <person name="James T.Y."/>
        </authorList>
    </citation>
    <scope>NUCLEOTIDE SEQUENCE</scope>
    <source>
        <strain evidence="18">JEL0318</strain>
    </source>
</reference>
<dbReference type="InterPro" id="IPR018209">
    <property type="entry name" value="Pyrv_Knase_AS"/>
</dbReference>
<evidence type="ECO:0000313" key="18">
    <source>
        <dbReference type="EMBL" id="KAJ3053435.1"/>
    </source>
</evidence>
<dbReference type="Pfam" id="PF00224">
    <property type="entry name" value="PK"/>
    <property type="match status" value="1"/>
</dbReference>
<dbReference type="InterPro" id="IPR040442">
    <property type="entry name" value="Pyrv_kinase-like_dom_sf"/>
</dbReference>
<dbReference type="GO" id="GO:0006950">
    <property type="term" value="P:response to stress"/>
    <property type="evidence" value="ECO:0007669"/>
    <property type="project" value="UniProtKB-ARBA"/>
</dbReference>
<comment type="cofactor">
    <cofactor evidence="1">
        <name>Mg(2+)</name>
        <dbReference type="ChEBI" id="CHEBI:18420"/>
    </cofactor>
</comment>
<evidence type="ECO:0000256" key="14">
    <source>
        <dbReference type="ARBA" id="ARBA00048152"/>
    </source>
</evidence>
<evidence type="ECO:0000256" key="12">
    <source>
        <dbReference type="ARBA" id="ARBA00023152"/>
    </source>
</evidence>
<gene>
    <name evidence="18" type="ORF">HK097_004283</name>
</gene>
<dbReference type="NCBIfam" id="NF004978">
    <property type="entry name" value="PRK06354.1"/>
    <property type="match status" value="1"/>
</dbReference>
<evidence type="ECO:0000256" key="6">
    <source>
        <dbReference type="ARBA" id="ARBA00022679"/>
    </source>
</evidence>
<evidence type="ECO:0000259" key="16">
    <source>
        <dbReference type="Pfam" id="PF00224"/>
    </source>
</evidence>
<dbReference type="SUPFAM" id="SSF51621">
    <property type="entry name" value="Phosphoenolpyruvate/pyruvate domain"/>
    <property type="match status" value="1"/>
</dbReference>
<comment type="cofactor">
    <cofactor evidence="2">
        <name>K(+)</name>
        <dbReference type="ChEBI" id="CHEBI:29103"/>
    </cofactor>
</comment>
<dbReference type="InterPro" id="IPR015795">
    <property type="entry name" value="Pyrv_Knase_C"/>
</dbReference>
<feature type="domain" description="Pyruvate kinase C-terminal" evidence="17">
    <location>
        <begin position="374"/>
        <end position="487"/>
    </location>
</feature>
<organism evidence="18 19">
    <name type="scientific">Rhizophlyctis rosea</name>
    <dbReference type="NCBI Taxonomy" id="64517"/>
    <lineage>
        <taxon>Eukaryota</taxon>
        <taxon>Fungi</taxon>
        <taxon>Fungi incertae sedis</taxon>
        <taxon>Chytridiomycota</taxon>
        <taxon>Chytridiomycota incertae sedis</taxon>
        <taxon>Chytridiomycetes</taxon>
        <taxon>Rhizophlyctidales</taxon>
        <taxon>Rhizophlyctidaceae</taxon>
        <taxon>Rhizophlyctis</taxon>
    </lineage>
</organism>
<evidence type="ECO:0000256" key="2">
    <source>
        <dbReference type="ARBA" id="ARBA00001958"/>
    </source>
</evidence>
<comment type="similarity">
    <text evidence="4 15">Belongs to the pyruvate kinase family.</text>
</comment>
<evidence type="ECO:0000256" key="11">
    <source>
        <dbReference type="ARBA" id="ARBA00022842"/>
    </source>
</evidence>
<dbReference type="Gene3D" id="2.40.33.10">
    <property type="entry name" value="PK beta-barrel domain-like"/>
    <property type="match status" value="1"/>
</dbReference>
<name>A0AAD5X5Z8_9FUNG</name>
<dbReference type="Gene3D" id="3.40.1380.20">
    <property type="entry name" value="Pyruvate kinase, C-terminal domain"/>
    <property type="match status" value="1"/>
</dbReference>
<dbReference type="EMBL" id="JADGJD010000208">
    <property type="protein sequence ID" value="KAJ3053435.1"/>
    <property type="molecule type" value="Genomic_DNA"/>
</dbReference>
<dbReference type="PANTHER" id="PTHR11817">
    <property type="entry name" value="PYRUVATE KINASE"/>
    <property type="match status" value="1"/>
</dbReference>
<dbReference type="GO" id="GO:0016301">
    <property type="term" value="F:kinase activity"/>
    <property type="evidence" value="ECO:0007669"/>
    <property type="project" value="UniProtKB-KW"/>
</dbReference>
<keyword evidence="12 15" id="KW-0324">Glycolysis</keyword>
<evidence type="ECO:0000256" key="5">
    <source>
        <dbReference type="ARBA" id="ARBA00012142"/>
    </source>
</evidence>
<dbReference type="EC" id="2.7.1.40" evidence="5 15"/>
<evidence type="ECO:0000313" key="19">
    <source>
        <dbReference type="Proteomes" id="UP001212841"/>
    </source>
</evidence>
<evidence type="ECO:0000256" key="15">
    <source>
        <dbReference type="RuleBase" id="RU000504"/>
    </source>
</evidence>
<keyword evidence="11 15" id="KW-0460">Magnesium</keyword>
<evidence type="ECO:0000256" key="8">
    <source>
        <dbReference type="ARBA" id="ARBA00022741"/>
    </source>
</evidence>
<dbReference type="PRINTS" id="PR01050">
    <property type="entry name" value="PYRUVTKNASE"/>
</dbReference>
<accession>A0AAD5X5Z8</accession>
<evidence type="ECO:0000256" key="9">
    <source>
        <dbReference type="ARBA" id="ARBA00022777"/>
    </source>
</evidence>